<evidence type="ECO:0000313" key="1">
    <source>
        <dbReference type="EMBL" id="GES83016.1"/>
    </source>
</evidence>
<reference evidence="1" key="1">
    <citation type="submission" date="2019-10" db="EMBL/GenBank/DDBJ databases">
        <title>Conservation and host-specific expression of non-tandemly repeated heterogenous ribosome RNA gene in arbuscular mycorrhizal fungi.</title>
        <authorList>
            <person name="Maeda T."/>
            <person name="Kobayashi Y."/>
            <person name="Nakagawa T."/>
            <person name="Ezawa T."/>
            <person name="Yamaguchi K."/>
            <person name="Bino T."/>
            <person name="Nishimoto Y."/>
            <person name="Shigenobu S."/>
            <person name="Kawaguchi M."/>
        </authorList>
    </citation>
    <scope>NUCLEOTIDE SEQUENCE</scope>
    <source>
        <strain evidence="1">HR1</strain>
    </source>
</reference>
<dbReference type="AlphaFoldDB" id="A0A8H3QKS4"/>
<dbReference type="OrthoDB" id="2449165at2759"/>
<dbReference type="Proteomes" id="UP000615446">
    <property type="component" value="Unassembled WGS sequence"/>
</dbReference>
<dbReference type="InterPro" id="IPR013761">
    <property type="entry name" value="SAM/pointed_sf"/>
</dbReference>
<gene>
    <name evidence="1" type="ORF">RCL2_001018600</name>
</gene>
<protein>
    <recommendedName>
        <fullName evidence="3">SAM domain-containing protein</fullName>
    </recommendedName>
</protein>
<evidence type="ECO:0000313" key="2">
    <source>
        <dbReference type="Proteomes" id="UP000615446"/>
    </source>
</evidence>
<sequence length="186" mass="21912">MMTTTSEIDSIKKYKTNELIDLLRKEDLELYTEDLEIIRKQKINGRDFLNKNKEEFRNIGFKLGPALRLKEFAEECKKRKKRFSSYKTKKEVVLTKFGIDNSIKNIPKFVPQTINISDDDDEFQYCIREIKRKMEIIGPARSSNEAVRCLYIETILVSAILIVKRIVREKIFLEPQREIVDEEATG</sequence>
<evidence type="ECO:0008006" key="3">
    <source>
        <dbReference type="Google" id="ProtNLM"/>
    </source>
</evidence>
<organism evidence="1 2">
    <name type="scientific">Rhizophagus clarus</name>
    <dbReference type="NCBI Taxonomy" id="94130"/>
    <lineage>
        <taxon>Eukaryota</taxon>
        <taxon>Fungi</taxon>
        <taxon>Fungi incertae sedis</taxon>
        <taxon>Mucoromycota</taxon>
        <taxon>Glomeromycotina</taxon>
        <taxon>Glomeromycetes</taxon>
        <taxon>Glomerales</taxon>
        <taxon>Glomeraceae</taxon>
        <taxon>Rhizophagus</taxon>
    </lineage>
</organism>
<dbReference type="Gene3D" id="1.10.150.50">
    <property type="entry name" value="Transcription Factor, Ets-1"/>
    <property type="match status" value="1"/>
</dbReference>
<name>A0A8H3QKS4_9GLOM</name>
<accession>A0A8H3QKS4</accession>
<comment type="caution">
    <text evidence="1">The sequence shown here is derived from an EMBL/GenBank/DDBJ whole genome shotgun (WGS) entry which is preliminary data.</text>
</comment>
<dbReference type="EMBL" id="BLAL01000066">
    <property type="protein sequence ID" value="GES83016.1"/>
    <property type="molecule type" value="Genomic_DNA"/>
</dbReference>
<proteinExistence type="predicted"/>